<evidence type="ECO:0000313" key="5">
    <source>
        <dbReference type="Proteomes" id="UP000216411"/>
    </source>
</evidence>
<dbReference type="Gene3D" id="3.40.190.150">
    <property type="entry name" value="Bordetella uptake gene, domain 1"/>
    <property type="match status" value="1"/>
</dbReference>
<accession>A0A371JGJ5</accession>
<dbReference type="AlphaFoldDB" id="A0A371JGJ5"/>
<proteinExistence type="inferred from homology"/>
<comment type="similarity">
    <text evidence="1">Belongs to the UPF0065 (bug) family.</text>
</comment>
<evidence type="ECO:0008006" key="6">
    <source>
        <dbReference type="Google" id="ProtNLM"/>
    </source>
</evidence>
<dbReference type="InterPro" id="IPR042100">
    <property type="entry name" value="Bug_dom1"/>
</dbReference>
<evidence type="ECO:0000256" key="2">
    <source>
        <dbReference type="SAM" id="MobiDB-lite"/>
    </source>
</evidence>
<protein>
    <recommendedName>
        <fullName evidence="6">Tripartite tricarboxylate transporter substrate binding protein</fullName>
    </recommendedName>
</protein>
<sequence length="362" mass="38542">MKKRILSVLLTTVMVVSSMAGCSSKSSDSSTTDSSANTASSTDSTKTDTNTASENTLDWPSGSNIKFIVPAKAGGGTDLISRYLTTGWLEQIDASFAVTNYDTSEVGAQEVKNAKPDGLTLSVASCTNMDNYLTGSSEVNPTEDLTCIAKITAGGSQVLFTTTDAPYNNLQELKEYAEANPGKVTVGCSLGGTSQLMWLKLVKSMGNIELNYVQCSSESDKLSNVAAGSIMLGNGSLNNALQYEADGKIKVIATLSYSEEAGKDSFMDGLGDQYLTTWEQGFKDSSWEAGYYLVGPAGMSDELVEAINASAQEATKQISFLDGMKDMSMVVETKGVEESQTDFQAEWEVQKELTTTAGINIR</sequence>
<dbReference type="EMBL" id="NOKA02000009">
    <property type="protein sequence ID" value="RDY31853.1"/>
    <property type="molecule type" value="Genomic_DNA"/>
</dbReference>
<name>A0A371JGJ5_9FIRM</name>
<feature type="chain" id="PRO_5039408167" description="Tripartite tricarboxylate transporter substrate binding protein" evidence="3">
    <location>
        <begin position="21"/>
        <end position="362"/>
    </location>
</feature>
<keyword evidence="5" id="KW-1185">Reference proteome</keyword>
<dbReference type="Pfam" id="PF03401">
    <property type="entry name" value="TctC"/>
    <property type="match status" value="1"/>
</dbReference>
<dbReference type="OrthoDB" id="8881899at2"/>
<gene>
    <name evidence="4" type="ORF">CG710_007670</name>
</gene>
<evidence type="ECO:0000256" key="1">
    <source>
        <dbReference type="ARBA" id="ARBA00006987"/>
    </source>
</evidence>
<comment type="caution">
    <text evidence="4">The sequence shown here is derived from an EMBL/GenBank/DDBJ whole genome shotgun (WGS) entry which is preliminary data.</text>
</comment>
<organism evidence="4 5">
    <name type="scientific">Lachnotalea glycerini</name>
    <dbReference type="NCBI Taxonomy" id="1763509"/>
    <lineage>
        <taxon>Bacteria</taxon>
        <taxon>Bacillati</taxon>
        <taxon>Bacillota</taxon>
        <taxon>Clostridia</taxon>
        <taxon>Lachnospirales</taxon>
        <taxon>Lachnospiraceae</taxon>
        <taxon>Lachnotalea</taxon>
    </lineage>
</organism>
<feature type="signal peptide" evidence="3">
    <location>
        <begin position="1"/>
        <end position="20"/>
    </location>
</feature>
<feature type="compositionally biased region" description="Low complexity" evidence="2">
    <location>
        <begin position="21"/>
        <end position="53"/>
    </location>
</feature>
<dbReference type="Gene3D" id="3.40.190.10">
    <property type="entry name" value="Periplasmic binding protein-like II"/>
    <property type="match status" value="1"/>
</dbReference>
<dbReference type="InterPro" id="IPR005064">
    <property type="entry name" value="BUG"/>
</dbReference>
<dbReference type="PANTHER" id="PTHR42928">
    <property type="entry name" value="TRICARBOXYLATE-BINDING PROTEIN"/>
    <property type="match status" value="1"/>
</dbReference>
<dbReference type="Proteomes" id="UP000216411">
    <property type="component" value="Unassembled WGS sequence"/>
</dbReference>
<evidence type="ECO:0000313" key="4">
    <source>
        <dbReference type="EMBL" id="RDY31853.1"/>
    </source>
</evidence>
<dbReference type="PROSITE" id="PS51257">
    <property type="entry name" value="PROKAR_LIPOPROTEIN"/>
    <property type="match status" value="1"/>
</dbReference>
<keyword evidence="3" id="KW-0732">Signal</keyword>
<dbReference type="RefSeq" id="WP_094375701.1">
    <property type="nucleotide sequence ID" value="NZ_NOKA02000009.1"/>
</dbReference>
<feature type="region of interest" description="Disordered" evidence="2">
    <location>
        <begin position="21"/>
        <end position="57"/>
    </location>
</feature>
<reference evidence="4 5" key="1">
    <citation type="journal article" date="2017" name="Genome Announc.">
        <title>Draft Genome Sequence of a Sporulating and Motile Strain of Lachnotalea glycerini Isolated from Water in Quebec City, Canada.</title>
        <authorList>
            <person name="Maheux A.F."/>
            <person name="Boudreau D.K."/>
            <person name="Berube E."/>
            <person name="Boissinot M."/>
            <person name="Raymond F."/>
            <person name="Brodeur S."/>
            <person name="Corbeil J."/>
            <person name="Isabel S."/>
            <person name="Omar R.F."/>
            <person name="Bergeron M.G."/>
        </authorList>
    </citation>
    <scope>NUCLEOTIDE SEQUENCE [LARGE SCALE GENOMIC DNA]</scope>
    <source>
        <strain evidence="4 5">CCRI-19302</strain>
    </source>
</reference>
<dbReference type="PANTHER" id="PTHR42928:SF5">
    <property type="entry name" value="BLR1237 PROTEIN"/>
    <property type="match status" value="1"/>
</dbReference>
<evidence type="ECO:0000256" key="3">
    <source>
        <dbReference type="SAM" id="SignalP"/>
    </source>
</evidence>